<dbReference type="AlphaFoldDB" id="A0A5F8GA71"/>
<keyword evidence="3" id="KW-0732">Signal</keyword>
<evidence type="ECO:0000313" key="5">
    <source>
        <dbReference type="Ensembl" id="ENSMODP00000044281.1"/>
    </source>
</evidence>
<keyword evidence="6" id="KW-1185">Reference proteome</keyword>
<protein>
    <submittedName>
        <fullName evidence="5">Protein FAM71E2-like</fullName>
    </submittedName>
</protein>
<sequence length="420" mass="46308">MAVASSFPGLLLPDLVLLARPVQSKKQPPRLELTRLLPAQLVRLFVHSEAGWRLKLRLASGRSFYLRLVAEPAEGCLLFNRWRFLIYLMQGPIPAWARSPDEQAAQDESAPMSAAEAPPKRKEVAFPPQYPVPRTKGSPGWTWDKALHYPGPLSQLMDQQSAQDLPEVMSRAEAAPMSFRSQQKLPVRREEKQKRSTPGSLVEVEGQPSVTIRTLFSTISGSHLSKAAAPAETSSSGPSRPPSQEHPKEPGTANKLPLPQEQPQPQELPQEQPQPQELPQEQPQPQELPQDQLQGTSRPKERDSSGEPRTVALYILKKLRPGMPGGSGGSAASLRKPPGSPQSSPRTTRGTVRSPPRPHSPAPVSRLCGKPSRSHRAGSPEHGNRAKRWSAPVPGAPANPLPRPPNCIRFFFYFFKIYFI</sequence>
<feature type="compositionally biased region" description="Polar residues" evidence="2">
    <location>
        <begin position="208"/>
        <end position="223"/>
    </location>
</feature>
<dbReference type="InParanoid" id="A0A5F8GA71"/>
<feature type="compositionally biased region" description="Polar residues" evidence="2">
    <location>
        <begin position="341"/>
        <end position="351"/>
    </location>
</feature>
<proteinExistence type="inferred from homology"/>
<reference evidence="5" key="3">
    <citation type="submission" date="2025-09" db="UniProtKB">
        <authorList>
            <consortium name="Ensembl"/>
        </authorList>
    </citation>
    <scope>IDENTIFICATION</scope>
</reference>
<feature type="region of interest" description="Disordered" evidence="2">
    <location>
        <begin position="99"/>
        <end position="143"/>
    </location>
</feature>
<evidence type="ECO:0000256" key="3">
    <source>
        <dbReference type="SAM" id="SignalP"/>
    </source>
</evidence>
<dbReference type="PANTHER" id="PTHR22574">
    <property type="match status" value="1"/>
</dbReference>
<feature type="region of interest" description="Disordered" evidence="2">
    <location>
        <begin position="175"/>
        <end position="400"/>
    </location>
</feature>
<dbReference type="PANTHER" id="PTHR22574:SF12">
    <property type="entry name" value="GOLGI-ASSOCIATED RAB2 INTERACTOR PROTEIN 5B"/>
    <property type="match status" value="1"/>
</dbReference>
<name>A0A5F8GA71_MONDO</name>
<feature type="compositionally biased region" description="Low complexity" evidence="2">
    <location>
        <begin position="256"/>
        <end position="294"/>
    </location>
</feature>
<feature type="domain" description="Golgi associated RAB2 interactor protein-like Rab2B-binding" evidence="4">
    <location>
        <begin position="31"/>
        <end position="99"/>
    </location>
</feature>
<dbReference type="Bgee" id="ENSMODG00000050155">
    <property type="expression patterns" value="Expressed in testis and 17 other cell types or tissues"/>
</dbReference>
<organism evidence="5 6">
    <name type="scientific">Monodelphis domestica</name>
    <name type="common">Gray short-tailed opossum</name>
    <dbReference type="NCBI Taxonomy" id="13616"/>
    <lineage>
        <taxon>Eukaryota</taxon>
        <taxon>Metazoa</taxon>
        <taxon>Chordata</taxon>
        <taxon>Craniata</taxon>
        <taxon>Vertebrata</taxon>
        <taxon>Euteleostomi</taxon>
        <taxon>Mammalia</taxon>
        <taxon>Metatheria</taxon>
        <taxon>Didelphimorphia</taxon>
        <taxon>Didelphidae</taxon>
        <taxon>Monodelphis</taxon>
    </lineage>
</organism>
<evidence type="ECO:0000259" key="4">
    <source>
        <dbReference type="Pfam" id="PF12480"/>
    </source>
</evidence>
<accession>A0A5F8GA71</accession>
<reference evidence="5" key="1">
    <citation type="journal article" date="2007" name="Nature">
        <title>Genome of the marsupial Monodelphis domestica reveals innovation in non-coding sequences.</title>
        <authorList>
            <person name="Mikkelsen T.S."/>
            <person name="Wakefield M.J."/>
            <person name="Aken B."/>
            <person name="Amemiya C.T."/>
            <person name="Chang J.L."/>
            <person name="Duke S."/>
            <person name="Garber M."/>
            <person name="Gentles A.J."/>
            <person name="Goodstadt L."/>
            <person name="Heger A."/>
            <person name="Jurka J."/>
            <person name="Kamal M."/>
            <person name="Mauceli E."/>
            <person name="Searle S.M."/>
            <person name="Sharpe T."/>
            <person name="Baker M.L."/>
            <person name="Batzer M.A."/>
            <person name="Benos P.V."/>
            <person name="Belov K."/>
            <person name="Clamp M."/>
            <person name="Cook A."/>
            <person name="Cuff J."/>
            <person name="Das R."/>
            <person name="Davidow L."/>
            <person name="Deakin J.E."/>
            <person name="Fazzari M.J."/>
            <person name="Glass J.L."/>
            <person name="Grabherr M."/>
            <person name="Greally J.M."/>
            <person name="Gu W."/>
            <person name="Hore T.A."/>
            <person name="Huttley G.A."/>
            <person name="Kleber M."/>
            <person name="Jirtle R.L."/>
            <person name="Koina E."/>
            <person name="Lee J.T."/>
            <person name="Mahony S."/>
            <person name="Marra M.A."/>
            <person name="Miller R.D."/>
            <person name="Nicholls R.D."/>
            <person name="Oda M."/>
            <person name="Papenfuss A.T."/>
            <person name="Parra Z.E."/>
            <person name="Pollock D.D."/>
            <person name="Ray D.A."/>
            <person name="Schein J.E."/>
            <person name="Speed T.P."/>
            <person name="Thompson K."/>
            <person name="VandeBerg J.L."/>
            <person name="Wade C.M."/>
            <person name="Walker J.A."/>
            <person name="Waters P.D."/>
            <person name="Webber C."/>
            <person name="Weidman J.R."/>
            <person name="Xie X."/>
            <person name="Zody M.C."/>
            <person name="Baldwin J."/>
            <person name="Abdouelleil A."/>
            <person name="Abdulkadir J."/>
            <person name="Abebe A."/>
            <person name="Abera B."/>
            <person name="Abreu J."/>
            <person name="Acer S.C."/>
            <person name="Aftuck L."/>
            <person name="Alexander A."/>
            <person name="An P."/>
            <person name="Anderson E."/>
            <person name="Anderson S."/>
            <person name="Arachi H."/>
            <person name="Azer M."/>
            <person name="Bachantsang P."/>
            <person name="Barry A."/>
            <person name="Bayul T."/>
            <person name="Berlin A."/>
            <person name="Bessette D."/>
            <person name="Bloom T."/>
            <person name="Bloom T."/>
            <person name="Boguslavskiy L."/>
            <person name="Bonnet C."/>
            <person name="Boukhgalter B."/>
            <person name="Bourzgui I."/>
            <person name="Brown A."/>
            <person name="Cahill P."/>
            <person name="Channer S."/>
            <person name="Cheshatsang Y."/>
            <person name="Chuda L."/>
            <person name="Citroen M."/>
            <person name="Collymore A."/>
            <person name="Cooke P."/>
            <person name="Costello M."/>
            <person name="D'Aco K."/>
            <person name="Daza R."/>
            <person name="De Haan G."/>
            <person name="DeGray S."/>
            <person name="DeMaso C."/>
            <person name="Dhargay N."/>
            <person name="Dooley K."/>
            <person name="Dooley E."/>
            <person name="Doricent M."/>
            <person name="Dorje P."/>
            <person name="Dorjee K."/>
            <person name="Dupes A."/>
            <person name="Elong R."/>
            <person name="Falk J."/>
            <person name="Farina A."/>
            <person name="Faro S."/>
            <person name="Ferguson D."/>
            <person name="Fisher S."/>
            <person name="Foley C.D."/>
            <person name="Franke A."/>
            <person name="Friedrich D."/>
            <person name="Gadbois L."/>
            <person name="Gearin G."/>
            <person name="Gearin C.R."/>
            <person name="Giannoukos G."/>
            <person name="Goode T."/>
            <person name="Graham J."/>
            <person name="Grandbois E."/>
            <person name="Grewal S."/>
            <person name="Gyaltsen K."/>
            <person name="Hafez N."/>
            <person name="Hagos B."/>
            <person name="Hall J."/>
            <person name="Henson C."/>
            <person name="Hollinger A."/>
            <person name="Honan T."/>
            <person name="Huard M.D."/>
            <person name="Hughes L."/>
            <person name="Hurhula B."/>
            <person name="Husby M.E."/>
            <person name="Kamat A."/>
            <person name="Kanga B."/>
            <person name="Kashin S."/>
            <person name="Khazanovich D."/>
            <person name="Kisner P."/>
            <person name="Lance K."/>
            <person name="Lara M."/>
            <person name="Lee W."/>
            <person name="Lennon N."/>
            <person name="Letendre F."/>
            <person name="LeVine R."/>
            <person name="Lipovsky A."/>
            <person name="Liu X."/>
            <person name="Liu J."/>
            <person name="Liu S."/>
            <person name="Lokyitsang T."/>
            <person name="Lokyitsang Y."/>
            <person name="Lubonja R."/>
            <person name="Lui A."/>
            <person name="MacDonald P."/>
            <person name="Magnisalis V."/>
            <person name="Maru K."/>
            <person name="Matthews C."/>
            <person name="McCusker W."/>
            <person name="McDonough S."/>
            <person name="Mehta T."/>
            <person name="Meldrim J."/>
            <person name="Meneus L."/>
            <person name="Mihai O."/>
            <person name="Mihalev A."/>
            <person name="Mihova T."/>
            <person name="Mittelman R."/>
            <person name="Mlenga V."/>
            <person name="Montmayeur A."/>
            <person name="Mulrain L."/>
            <person name="Navidi A."/>
            <person name="Naylor J."/>
            <person name="Negash T."/>
            <person name="Nguyen T."/>
            <person name="Nguyen N."/>
            <person name="Nicol R."/>
            <person name="Norbu C."/>
            <person name="Norbu N."/>
            <person name="Novod N."/>
            <person name="O'Neill B."/>
            <person name="Osman S."/>
            <person name="Markiewicz E."/>
            <person name="Oyono O.L."/>
            <person name="Patti C."/>
            <person name="Phunkhang P."/>
            <person name="Pierre F."/>
            <person name="Priest M."/>
            <person name="Raghuraman S."/>
            <person name="Rege F."/>
            <person name="Reyes R."/>
            <person name="Rise C."/>
            <person name="Rogov P."/>
            <person name="Ross K."/>
            <person name="Ryan E."/>
            <person name="Settipalli S."/>
            <person name="Shea T."/>
            <person name="Sherpa N."/>
            <person name="Shi L."/>
            <person name="Shih D."/>
            <person name="Sparrow T."/>
            <person name="Spaulding J."/>
            <person name="Stalker J."/>
            <person name="Stange-Thomann N."/>
            <person name="Stavropoulos S."/>
            <person name="Stone C."/>
            <person name="Strader C."/>
            <person name="Tesfaye S."/>
            <person name="Thomson T."/>
            <person name="Thoulutsang Y."/>
            <person name="Thoulutsang D."/>
            <person name="Topham K."/>
            <person name="Topping I."/>
            <person name="Tsamla T."/>
            <person name="Vassiliev H."/>
            <person name="Vo A."/>
            <person name="Wangchuk T."/>
            <person name="Wangdi T."/>
            <person name="Weiand M."/>
            <person name="Wilkinson J."/>
            <person name="Wilson A."/>
            <person name="Yadav S."/>
            <person name="Young G."/>
            <person name="Yu Q."/>
            <person name="Zembek L."/>
            <person name="Zhong D."/>
            <person name="Zimmer A."/>
            <person name="Zwirko Z."/>
            <person name="Jaffe D.B."/>
            <person name="Alvarez P."/>
            <person name="Brockman W."/>
            <person name="Butler J."/>
            <person name="Chin C."/>
            <person name="Gnerre S."/>
            <person name="MacCallum I."/>
            <person name="Graves J.A."/>
            <person name="Ponting C.P."/>
            <person name="Breen M."/>
            <person name="Samollow P.B."/>
            <person name="Lander E.S."/>
            <person name="Lindblad-Toh K."/>
        </authorList>
    </citation>
    <scope>NUCLEOTIDE SEQUENCE [LARGE SCALE GENOMIC DNA]</scope>
</reference>
<dbReference type="InterPro" id="IPR022168">
    <property type="entry name" value="GARIL-like_Rab2B-bd"/>
</dbReference>
<dbReference type="STRING" id="13616.ENSMODP00000044281"/>
<dbReference type="GeneTree" id="ENSGT00940000162319"/>
<comment type="similarity">
    <text evidence="1">Belongs to the GARIN family.</text>
</comment>
<dbReference type="KEGG" id="mdo:103102381"/>
<feature type="chain" id="PRO_5023899857" evidence="3">
    <location>
        <begin position="25"/>
        <end position="420"/>
    </location>
</feature>
<evidence type="ECO:0000313" key="6">
    <source>
        <dbReference type="Proteomes" id="UP000002280"/>
    </source>
</evidence>
<feature type="compositionally biased region" description="Low complexity" evidence="2">
    <location>
        <begin position="108"/>
        <end position="117"/>
    </location>
</feature>
<dbReference type="Pfam" id="PF12480">
    <property type="entry name" value="GARIL_Rab2_bd"/>
    <property type="match status" value="1"/>
</dbReference>
<dbReference type="Proteomes" id="UP000002280">
    <property type="component" value="Unplaced"/>
</dbReference>
<evidence type="ECO:0000256" key="1">
    <source>
        <dbReference type="ARBA" id="ARBA00038379"/>
    </source>
</evidence>
<reference evidence="5" key="2">
    <citation type="submission" date="2025-08" db="UniProtKB">
        <authorList>
            <consortium name="Ensembl"/>
        </authorList>
    </citation>
    <scope>IDENTIFICATION</scope>
</reference>
<feature type="signal peptide" evidence="3">
    <location>
        <begin position="1"/>
        <end position="24"/>
    </location>
</feature>
<evidence type="ECO:0000256" key="2">
    <source>
        <dbReference type="SAM" id="MobiDB-lite"/>
    </source>
</evidence>
<dbReference type="Ensembl" id="ENSMODT00000085192.1">
    <property type="protein sequence ID" value="ENSMODP00000044281.1"/>
    <property type="gene ID" value="ENSMODG00000050155.1"/>
</dbReference>